<organism evidence="3">
    <name type="scientific">Palpitomonas bilix</name>
    <dbReference type="NCBI Taxonomy" id="652834"/>
    <lineage>
        <taxon>Eukaryota</taxon>
        <taxon>Eukaryota incertae sedis</taxon>
    </lineage>
</organism>
<dbReference type="InterPro" id="IPR016024">
    <property type="entry name" value="ARM-type_fold"/>
</dbReference>
<evidence type="ECO:0000256" key="2">
    <source>
        <dbReference type="SAM" id="SignalP"/>
    </source>
</evidence>
<feature type="signal peptide" evidence="2">
    <location>
        <begin position="1"/>
        <end position="16"/>
    </location>
</feature>
<feature type="chain" id="PRO_5030542484" evidence="2">
    <location>
        <begin position="17"/>
        <end position="689"/>
    </location>
</feature>
<dbReference type="SUPFAM" id="SSF48371">
    <property type="entry name" value="ARM repeat"/>
    <property type="match status" value="1"/>
</dbReference>
<name>A0A7S3LX74_9EUKA</name>
<proteinExistence type="predicted"/>
<dbReference type="PANTHER" id="PTHR13366:SF0">
    <property type="entry name" value="HEAT REPEAT-CONTAINING PROTEIN 6"/>
    <property type="match status" value="1"/>
</dbReference>
<dbReference type="AlphaFoldDB" id="A0A7S3LX74"/>
<accession>A0A7S3LX74</accession>
<dbReference type="EMBL" id="HBIB01048748">
    <property type="protein sequence ID" value="CAE0269759.1"/>
    <property type="molecule type" value="Transcribed_RNA"/>
</dbReference>
<evidence type="ECO:0000313" key="3">
    <source>
        <dbReference type="EMBL" id="CAE0269759.1"/>
    </source>
</evidence>
<sequence length="689" mass="74758">MAALTAALSAFSVVSTVKVVARVQALLGPVLPEEDGRVPAPSDYLSFNLLRIWRLTFAVGKGAASVRAEAWSLLGRMARFFPSTVLKGKALFLFASMFGDGVSDIDSTVQLRVAKSIGDYVDGTASSLNSVLPSTMEGANKGKVLDIFGTDDDQYGDDTIERLLLGDEYQQHRDDALDFSSLSDETQTTSKYVSLGWTILLSEALPALLKSASPAVRSTAVAAISQLPTVLLDPLAPASISLAHFRIAVSKIVFDALRDKSGAVRTNALRALGVLVKSKWSRRNVMGLIPVTAAARKVAMEPHSGVSAKEKAFWALANVTDCLVASKAAMVMREADDQHWQDAAAADFHSITGEEKTWFQSFADLKEIGVMEEASVLKCLVRETLYVARKGLTLDGRVASQAARALGNLFRSPMLFKDVGIEEIGRAIDALLTSFPHQCKQPKCLWNIARAFSLLLRHCEVPLPPSQWGPKMVELMVNEIENNENFKVRIHGLEVLASIPSRTHLALDEMKGIELLQSALHTLFSCFDTGRIGGFEFDVNQAKYLSQLKEQAMKALVNLFEHTSPDDAKRCASAFHPRVVLPFVRGLVEVKGRDEDVFGDRGIALVLPSFFPVQRPRMSIDATATPPQDASPSSRSAERRAESDPSFEVSPISEAARDTLVRLSHAVASAGHETAGKELASLVSAPSQL</sequence>
<dbReference type="InterPro" id="IPR052107">
    <property type="entry name" value="HEAT6"/>
</dbReference>
<dbReference type="Gene3D" id="1.25.10.10">
    <property type="entry name" value="Leucine-rich Repeat Variant"/>
    <property type="match status" value="2"/>
</dbReference>
<feature type="region of interest" description="Disordered" evidence="1">
    <location>
        <begin position="619"/>
        <end position="653"/>
    </location>
</feature>
<reference evidence="3" key="1">
    <citation type="submission" date="2021-01" db="EMBL/GenBank/DDBJ databases">
        <authorList>
            <person name="Corre E."/>
            <person name="Pelletier E."/>
            <person name="Niang G."/>
            <person name="Scheremetjew M."/>
            <person name="Finn R."/>
            <person name="Kale V."/>
            <person name="Holt S."/>
            <person name="Cochrane G."/>
            <person name="Meng A."/>
            <person name="Brown T."/>
            <person name="Cohen L."/>
        </authorList>
    </citation>
    <scope>NUCLEOTIDE SEQUENCE</scope>
    <source>
        <strain evidence="3">NIES-2562</strain>
    </source>
</reference>
<evidence type="ECO:0000256" key="1">
    <source>
        <dbReference type="SAM" id="MobiDB-lite"/>
    </source>
</evidence>
<dbReference type="PANTHER" id="PTHR13366">
    <property type="entry name" value="MALARIA ANTIGEN-RELATED"/>
    <property type="match status" value="1"/>
</dbReference>
<gene>
    <name evidence="3" type="ORF">PBIL07802_LOCUS32112</name>
</gene>
<dbReference type="InterPro" id="IPR011989">
    <property type="entry name" value="ARM-like"/>
</dbReference>
<protein>
    <submittedName>
        <fullName evidence="3">Uncharacterized protein</fullName>
    </submittedName>
</protein>
<keyword evidence="2" id="KW-0732">Signal</keyword>